<name>A0A5B7KHC5_PORTR</name>
<keyword evidence="2" id="KW-1185">Reference proteome</keyword>
<accession>A0A5B7KHC5</accession>
<comment type="caution">
    <text evidence="1">The sequence shown here is derived from an EMBL/GenBank/DDBJ whole genome shotgun (WGS) entry which is preliminary data.</text>
</comment>
<organism evidence="1 2">
    <name type="scientific">Portunus trituberculatus</name>
    <name type="common">Swimming crab</name>
    <name type="synonym">Neptunus trituberculatus</name>
    <dbReference type="NCBI Taxonomy" id="210409"/>
    <lineage>
        <taxon>Eukaryota</taxon>
        <taxon>Metazoa</taxon>
        <taxon>Ecdysozoa</taxon>
        <taxon>Arthropoda</taxon>
        <taxon>Crustacea</taxon>
        <taxon>Multicrustacea</taxon>
        <taxon>Malacostraca</taxon>
        <taxon>Eumalacostraca</taxon>
        <taxon>Eucarida</taxon>
        <taxon>Decapoda</taxon>
        <taxon>Pleocyemata</taxon>
        <taxon>Brachyura</taxon>
        <taxon>Eubrachyura</taxon>
        <taxon>Portunoidea</taxon>
        <taxon>Portunidae</taxon>
        <taxon>Portuninae</taxon>
        <taxon>Portunus</taxon>
    </lineage>
</organism>
<dbReference type="Proteomes" id="UP000324222">
    <property type="component" value="Unassembled WGS sequence"/>
</dbReference>
<evidence type="ECO:0000313" key="2">
    <source>
        <dbReference type="Proteomes" id="UP000324222"/>
    </source>
</evidence>
<evidence type="ECO:0000313" key="1">
    <source>
        <dbReference type="EMBL" id="MPD04658.1"/>
    </source>
</evidence>
<reference evidence="1 2" key="1">
    <citation type="submission" date="2019-05" db="EMBL/GenBank/DDBJ databases">
        <title>Another draft genome of Portunus trituberculatus and its Hox gene families provides insights of decapod evolution.</title>
        <authorList>
            <person name="Jeong J.-H."/>
            <person name="Song I."/>
            <person name="Kim S."/>
            <person name="Choi T."/>
            <person name="Kim D."/>
            <person name="Ryu S."/>
            <person name="Kim W."/>
        </authorList>
    </citation>
    <scope>NUCLEOTIDE SEQUENCE [LARGE SCALE GENOMIC DNA]</scope>
    <source>
        <tissue evidence="1">Muscle</tissue>
    </source>
</reference>
<sequence>MCPNSVLKVTKLKNSTNMVLLNFFGSILPDRVQIGPINLRIRRFVSRPLQCFSCYGYCHGKSSCKEASRCSNCSALDSHSEEHCNATVYCIHCRDAHQVRSRQCPRYRLEQDILQLANTQFISLGSSRRELLYRQKDILCCICRSEDDDKCYFSLCSDGWSC</sequence>
<protein>
    <submittedName>
        <fullName evidence="1">Uncharacterized protein</fullName>
    </submittedName>
</protein>
<dbReference type="AlphaFoldDB" id="A0A5B7KHC5"/>
<dbReference type="EMBL" id="VSRR010142127">
    <property type="protein sequence ID" value="MPD04658.1"/>
    <property type="molecule type" value="Genomic_DNA"/>
</dbReference>
<gene>
    <name evidence="1" type="ORF">E2C01_100356</name>
</gene>
<proteinExistence type="predicted"/>